<name>A0ABW3IUG3_9RHOB</name>
<protein>
    <recommendedName>
        <fullName evidence="4">VanZ-like domain-containing protein</fullName>
    </recommendedName>
</protein>
<evidence type="ECO:0008006" key="4">
    <source>
        <dbReference type="Google" id="ProtNLM"/>
    </source>
</evidence>
<keyword evidence="1" id="KW-0472">Membrane</keyword>
<keyword evidence="3" id="KW-1185">Reference proteome</keyword>
<keyword evidence="1" id="KW-1133">Transmembrane helix</keyword>
<evidence type="ECO:0000313" key="2">
    <source>
        <dbReference type="EMBL" id="MFD0981048.1"/>
    </source>
</evidence>
<feature type="transmembrane region" description="Helical" evidence="1">
    <location>
        <begin position="57"/>
        <end position="74"/>
    </location>
</feature>
<evidence type="ECO:0000256" key="1">
    <source>
        <dbReference type="SAM" id="Phobius"/>
    </source>
</evidence>
<accession>A0ABW3IUG3</accession>
<proteinExistence type="predicted"/>
<organism evidence="2 3">
    <name type="scientific">Tropicimonas aquimaris</name>
    <dbReference type="NCBI Taxonomy" id="914152"/>
    <lineage>
        <taxon>Bacteria</taxon>
        <taxon>Pseudomonadati</taxon>
        <taxon>Pseudomonadota</taxon>
        <taxon>Alphaproteobacteria</taxon>
        <taxon>Rhodobacterales</taxon>
        <taxon>Roseobacteraceae</taxon>
        <taxon>Tropicimonas</taxon>
    </lineage>
</organism>
<feature type="transmembrane region" description="Helical" evidence="1">
    <location>
        <begin position="12"/>
        <end position="37"/>
    </location>
</feature>
<comment type="caution">
    <text evidence="2">The sequence shown here is derived from an EMBL/GenBank/DDBJ whole genome shotgun (WGS) entry which is preliminary data.</text>
</comment>
<dbReference type="EMBL" id="JBHTJT010000032">
    <property type="protein sequence ID" value="MFD0981048.1"/>
    <property type="molecule type" value="Genomic_DNA"/>
</dbReference>
<dbReference type="RefSeq" id="WP_386075802.1">
    <property type="nucleotide sequence ID" value="NZ_JBHTJT010000032.1"/>
</dbReference>
<gene>
    <name evidence="2" type="ORF">ACFQ2S_15495</name>
</gene>
<keyword evidence="1" id="KW-0812">Transmembrane</keyword>
<feature type="transmembrane region" description="Helical" evidence="1">
    <location>
        <begin position="111"/>
        <end position="130"/>
    </location>
</feature>
<reference evidence="3" key="1">
    <citation type="journal article" date="2019" name="Int. J. Syst. Evol. Microbiol.">
        <title>The Global Catalogue of Microorganisms (GCM) 10K type strain sequencing project: providing services to taxonomists for standard genome sequencing and annotation.</title>
        <authorList>
            <consortium name="The Broad Institute Genomics Platform"/>
            <consortium name="The Broad Institute Genome Sequencing Center for Infectious Disease"/>
            <person name="Wu L."/>
            <person name="Ma J."/>
        </authorList>
    </citation>
    <scope>NUCLEOTIDE SEQUENCE [LARGE SCALE GENOMIC DNA]</scope>
    <source>
        <strain evidence="3">CCUG 60524</strain>
    </source>
</reference>
<sequence length="140" mass="14882">MTERPIAVAASAADVGVLTRLICLTMFMLALAASLWLSLSDHLPDLVVRTIQGRQELAHFGMHTFLSALAALAFPQHRLRVVFGILVFAVAVELAQTTTVTRQVTAGDLTANLSGAVLGCGLIFAMRGFVLQGHGSRPGR</sequence>
<feature type="transmembrane region" description="Helical" evidence="1">
    <location>
        <begin position="81"/>
        <end position="99"/>
    </location>
</feature>
<dbReference type="Proteomes" id="UP001597108">
    <property type="component" value="Unassembled WGS sequence"/>
</dbReference>
<evidence type="ECO:0000313" key="3">
    <source>
        <dbReference type="Proteomes" id="UP001597108"/>
    </source>
</evidence>